<dbReference type="Pfam" id="PF13419">
    <property type="entry name" value="HAD_2"/>
    <property type="match status" value="1"/>
</dbReference>
<dbReference type="InterPro" id="IPR023214">
    <property type="entry name" value="HAD_sf"/>
</dbReference>
<dbReference type="GO" id="GO:0006114">
    <property type="term" value="P:glycerol biosynthetic process"/>
    <property type="evidence" value="ECO:0007669"/>
    <property type="project" value="TreeGrafter"/>
</dbReference>
<dbReference type="AlphaFoldDB" id="A0A5K3G1B0"/>
<dbReference type="PANTHER" id="PTHR18901:SF44">
    <property type="entry name" value="OS01G0757900 PROTEIN"/>
    <property type="match status" value="1"/>
</dbReference>
<accession>A0A5K3G1B0</accession>
<dbReference type="InterPro" id="IPR036412">
    <property type="entry name" value="HAD-like_sf"/>
</dbReference>
<name>A0A5K3G1B0_MESCO</name>
<dbReference type="Gene3D" id="1.10.150.240">
    <property type="entry name" value="Putative phosphatase, domain 2"/>
    <property type="match status" value="1"/>
</dbReference>
<dbReference type="WBParaSite" id="MCU_012762-RA">
    <property type="protein sequence ID" value="MCU_012762-RA"/>
    <property type="gene ID" value="MCU_012762"/>
</dbReference>
<dbReference type="SUPFAM" id="SSF56784">
    <property type="entry name" value="HAD-like"/>
    <property type="match status" value="1"/>
</dbReference>
<organism evidence="1">
    <name type="scientific">Mesocestoides corti</name>
    <name type="common">Flatworm</name>
    <dbReference type="NCBI Taxonomy" id="53468"/>
    <lineage>
        <taxon>Eukaryota</taxon>
        <taxon>Metazoa</taxon>
        <taxon>Spiralia</taxon>
        <taxon>Lophotrochozoa</taxon>
        <taxon>Platyhelminthes</taxon>
        <taxon>Cestoda</taxon>
        <taxon>Eucestoda</taxon>
        <taxon>Cyclophyllidea</taxon>
        <taxon>Mesocestoididae</taxon>
        <taxon>Mesocestoides</taxon>
    </lineage>
</organism>
<dbReference type="InterPro" id="IPR023198">
    <property type="entry name" value="PGP-like_dom2"/>
</dbReference>
<evidence type="ECO:0000313" key="1">
    <source>
        <dbReference type="WBParaSite" id="MCU_012762-RA"/>
    </source>
</evidence>
<sequence>MRQSPQVTHVLFDLDGLLINSENIYTEIVSNFLAKHGKQFTYHAKKLMMGRKTLEAVTALKEFYELPMSITEINEELKSRLPPEIWHKVDLLPGAKKLVNHLYSNSVPMAIATGSFSSQIKDKTWNIGDVMKCISHVVAAADDPEVIVLFVVYCRRLPWNILTALSFVW</sequence>
<dbReference type="InterPro" id="IPR041492">
    <property type="entry name" value="HAD_2"/>
</dbReference>
<dbReference type="Gene3D" id="3.40.50.1000">
    <property type="entry name" value="HAD superfamily/HAD-like"/>
    <property type="match status" value="1"/>
</dbReference>
<proteinExistence type="predicted"/>
<dbReference type="GO" id="GO:0043136">
    <property type="term" value="F:sn-glycerol 3-phosphatase activity"/>
    <property type="evidence" value="ECO:0007669"/>
    <property type="project" value="TreeGrafter"/>
</dbReference>
<dbReference type="PANTHER" id="PTHR18901">
    <property type="entry name" value="2-DEOXYGLUCOSE-6-PHOSPHATE PHOSPHATASE 2"/>
    <property type="match status" value="1"/>
</dbReference>
<protein>
    <submittedName>
        <fullName evidence="1">Pseudouridine-5'-monophosphatase</fullName>
    </submittedName>
</protein>
<reference evidence="1" key="1">
    <citation type="submission" date="2019-11" db="UniProtKB">
        <authorList>
            <consortium name="WormBaseParasite"/>
        </authorList>
    </citation>
    <scope>IDENTIFICATION</scope>
</reference>